<organism evidence="4 5">
    <name type="scientific">Myodes glareolus</name>
    <name type="common">Bank vole</name>
    <name type="synonym">Clethrionomys glareolus</name>
    <dbReference type="NCBI Taxonomy" id="447135"/>
    <lineage>
        <taxon>Eukaryota</taxon>
        <taxon>Metazoa</taxon>
        <taxon>Chordata</taxon>
        <taxon>Craniata</taxon>
        <taxon>Vertebrata</taxon>
        <taxon>Euteleostomi</taxon>
        <taxon>Mammalia</taxon>
        <taxon>Eutheria</taxon>
        <taxon>Euarchontoglires</taxon>
        <taxon>Glires</taxon>
        <taxon>Rodentia</taxon>
        <taxon>Myomorpha</taxon>
        <taxon>Muroidea</taxon>
        <taxon>Cricetidae</taxon>
        <taxon>Arvicolinae</taxon>
        <taxon>Myodes</taxon>
    </lineage>
</organism>
<sequence>MAIRKKSNKNPPLLSHEFVLQNHADIVSCLAMLFLLGLMFEVSPPPSRAPALPSPGRGRRPQRSRSALRSPPQPPAGPAAPARPAAPSRAAQFLLPAKGYVAAGEGPAGAAGAVVALALRGGRTRGRGSRAE</sequence>
<dbReference type="AlphaFoldDB" id="A0AAW0JEF6"/>
<dbReference type="GO" id="GO:0006616">
    <property type="term" value="P:SRP-dependent cotranslational protein targeting to membrane, translocation"/>
    <property type="evidence" value="ECO:0007669"/>
    <property type="project" value="InterPro"/>
</dbReference>
<evidence type="ECO:0000256" key="1">
    <source>
        <dbReference type="ARBA" id="ARBA00004477"/>
    </source>
</evidence>
<dbReference type="InterPro" id="IPR016447">
    <property type="entry name" value="Translocation_assoc_membrane"/>
</dbReference>
<evidence type="ECO:0000313" key="4">
    <source>
        <dbReference type="EMBL" id="KAK7825052.1"/>
    </source>
</evidence>
<name>A0AAW0JEF6_MYOGA</name>
<protein>
    <submittedName>
        <fullName evidence="4">Uncharacterized protein</fullName>
    </submittedName>
</protein>
<dbReference type="Proteomes" id="UP001488838">
    <property type="component" value="Unassembled WGS sequence"/>
</dbReference>
<dbReference type="PANTHER" id="PTHR12371">
    <property type="entry name" value="TRANSLOCATION ASSOCIATED MEMBRANE PROTEIN"/>
    <property type="match status" value="1"/>
</dbReference>
<feature type="compositionally biased region" description="Low complexity" evidence="3">
    <location>
        <begin position="79"/>
        <end position="88"/>
    </location>
</feature>
<dbReference type="GO" id="GO:0045048">
    <property type="term" value="P:protein insertion into ER membrane"/>
    <property type="evidence" value="ECO:0007669"/>
    <property type="project" value="TreeGrafter"/>
</dbReference>
<keyword evidence="2" id="KW-0256">Endoplasmic reticulum</keyword>
<gene>
    <name evidence="4" type="ORF">U0070_014809</name>
</gene>
<proteinExistence type="predicted"/>
<dbReference type="PANTHER" id="PTHR12371:SF3">
    <property type="entry name" value="TRANSLOCATING CHAIN-ASSOCIATED MEMBRANE PROTEIN 1"/>
    <property type="match status" value="1"/>
</dbReference>
<dbReference type="GO" id="GO:0005789">
    <property type="term" value="C:endoplasmic reticulum membrane"/>
    <property type="evidence" value="ECO:0007669"/>
    <property type="project" value="UniProtKB-SubCell"/>
</dbReference>
<evidence type="ECO:0000313" key="5">
    <source>
        <dbReference type="Proteomes" id="UP001488838"/>
    </source>
</evidence>
<evidence type="ECO:0000256" key="3">
    <source>
        <dbReference type="SAM" id="MobiDB-lite"/>
    </source>
</evidence>
<dbReference type="EMBL" id="JBBHLL010000042">
    <property type="protein sequence ID" value="KAK7825052.1"/>
    <property type="molecule type" value="Genomic_DNA"/>
</dbReference>
<comment type="caution">
    <text evidence="4">The sequence shown here is derived from an EMBL/GenBank/DDBJ whole genome shotgun (WGS) entry which is preliminary data.</text>
</comment>
<evidence type="ECO:0000256" key="2">
    <source>
        <dbReference type="ARBA" id="ARBA00022824"/>
    </source>
</evidence>
<feature type="region of interest" description="Disordered" evidence="3">
    <location>
        <begin position="45"/>
        <end position="88"/>
    </location>
</feature>
<reference evidence="4 5" key="1">
    <citation type="journal article" date="2023" name="bioRxiv">
        <title>Conserved and derived expression patterns and positive selection on dental genes reveal complex evolutionary context of ever-growing rodent molars.</title>
        <authorList>
            <person name="Calamari Z.T."/>
            <person name="Song A."/>
            <person name="Cohen E."/>
            <person name="Akter M."/>
            <person name="Roy R.D."/>
            <person name="Hallikas O."/>
            <person name="Christensen M.M."/>
            <person name="Li P."/>
            <person name="Marangoni P."/>
            <person name="Jernvall J."/>
            <person name="Klein O.D."/>
        </authorList>
    </citation>
    <scope>NUCLEOTIDE SEQUENCE [LARGE SCALE GENOMIC DNA]</scope>
    <source>
        <strain evidence="4">V071</strain>
    </source>
</reference>
<comment type="subcellular location">
    <subcellularLocation>
        <location evidence="1">Endoplasmic reticulum membrane</location>
        <topology evidence="1">Multi-pass membrane protein</topology>
    </subcellularLocation>
</comment>
<keyword evidence="5" id="KW-1185">Reference proteome</keyword>
<accession>A0AAW0JEF6</accession>